<feature type="domain" description="Antirepressor protein C-terminal" evidence="1">
    <location>
        <begin position="129"/>
        <end position="237"/>
    </location>
</feature>
<dbReference type="InterPro" id="IPR005039">
    <property type="entry name" value="Ant_C"/>
</dbReference>
<dbReference type="RefSeq" id="WP_154621750.1">
    <property type="nucleotide sequence ID" value="NZ_VUNL01000022.1"/>
</dbReference>
<reference evidence="3 4" key="1">
    <citation type="submission" date="2019-08" db="EMBL/GenBank/DDBJ databases">
        <title>In-depth cultivation of the pig gut microbiome towards novel bacterial diversity and tailored functional studies.</title>
        <authorList>
            <person name="Wylensek D."/>
            <person name="Hitch T.C.A."/>
            <person name="Clavel T."/>
        </authorList>
    </citation>
    <scope>NUCLEOTIDE SEQUENCE [LARGE SCALE GENOMIC DNA]</scope>
    <source>
        <strain evidence="4">WCA-380-WT-3B3</strain>
    </source>
</reference>
<evidence type="ECO:0000259" key="2">
    <source>
        <dbReference type="Pfam" id="PF08346"/>
    </source>
</evidence>
<accession>A0A6I2V0U8</accession>
<dbReference type="InterPro" id="IPR013557">
    <property type="entry name" value="AntA/B_antirep"/>
</dbReference>
<dbReference type="Proteomes" id="UP000430222">
    <property type="component" value="Unassembled WGS sequence"/>
</dbReference>
<organism evidence="3 4">
    <name type="scientific">Selenomonas montiformis</name>
    <dbReference type="NCBI Taxonomy" id="2652285"/>
    <lineage>
        <taxon>Bacteria</taxon>
        <taxon>Bacillati</taxon>
        <taxon>Bacillota</taxon>
        <taxon>Negativicutes</taxon>
        <taxon>Selenomonadales</taxon>
        <taxon>Selenomonadaceae</taxon>
        <taxon>Selenomonas</taxon>
    </lineage>
</organism>
<sequence length="243" mass="27489">MSELIKINSENKVNGRELHKFLQIGTAYKDWFPRMVEYGFLEGVDFCSKMSKTSPNGGRPASDHEMTIGMAKEICMIQRNERGKQARLYFIECEKRLRGLNAPSYQIADPIDQAKRWIEEETKRQEQAKQITEMKPKALFADAVSASKSSILIGDLAKILKGNGIATGQKRLFSYMRDNGYLIKGGSSKNMPTQKAMERGLFEIKETTINNPDGSIRVTKTTKVTGKGQQYFVNKFLDGRKEA</sequence>
<keyword evidence="4" id="KW-1185">Reference proteome</keyword>
<proteinExistence type="predicted"/>
<dbReference type="PANTHER" id="PTHR36180:SF1">
    <property type="entry name" value="ANTA_ANTB ANTIREPRESSOR DOMAIN-CONTAINING PROTEIN"/>
    <property type="match status" value="1"/>
</dbReference>
<protein>
    <submittedName>
        <fullName evidence="3">Oxidoreductase</fullName>
    </submittedName>
</protein>
<dbReference type="AlphaFoldDB" id="A0A6I2V0U8"/>
<dbReference type="Pfam" id="PF03374">
    <property type="entry name" value="ANT"/>
    <property type="match status" value="1"/>
</dbReference>
<gene>
    <name evidence="3" type="ORF">FYJ78_12570</name>
</gene>
<evidence type="ECO:0000259" key="1">
    <source>
        <dbReference type="Pfam" id="PF03374"/>
    </source>
</evidence>
<feature type="domain" description="AntA/AntB antirepressor" evidence="2">
    <location>
        <begin position="13"/>
        <end position="80"/>
    </location>
</feature>
<dbReference type="PANTHER" id="PTHR36180">
    <property type="entry name" value="DNA-BINDING PROTEIN-RELATED-RELATED"/>
    <property type="match status" value="1"/>
</dbReference>
<dbReference type="EMBL" id="VUNL01000022">
    <property type="protein sequence ID" value="MSV25980.1"/>
    <property type="molecule type" value="Genomic_DNA"/>
</dbReference>
<dbReference type="GO" id="GO:0003677">
    <property type="term" value="F:DNA binding"/>
    <property type="evidence" value="ECO:0007669"/>
    <property type="project" value="InterPro"/>
</dbReference>
<name>A0A6I2V0U8_9FIRM</name>
<comment type="caution">
    <text evidence="3">The sequence shown here is derived from an EMBL/GenBank/DDBJ whole genome shotgun (WGS) entry which is preliminary data.</text>
</comment>
<evidence type="ECO:0000313" key="3">
    <source>
        <dbReference type="EMBL" id="MSV25980.1"/>
    </source>
</evidence>
<dbReference type="Pfam" id="PF08346">
    <property type="entry name" value="AntA"/>
    <property type="match status" value="1"/>
</dbReference>
<evidence type="ECO:0000313" key="4">
    <source>
        <dbReference type="Proteomes" id="UP000430222"/>
    </source>
</evidence>